<keyword evidence="9 11" id="KW-0325">Glycoprotein</keyword>
<keyword evidence="4 11" id="KW-0812">Transmembrane</keyword>
<evidence type="ECO:0000256" key="3">
    <source>
        <dbReference type="ARBA" id="ARBA00022679"/>
    </source>
</evidence>
<evidence type="ECO:0000256" key="8">
    <source>
        <dbReference type="ARBA" id="ARBA00023136"/>
    </source>
</evidence>
<keyword evidence="10 11" id="KW-0119">Carbohydrate metabolism</keyword>
<evidence type="ECO:0000313" key="12">
    <source>
        <dbReference type="Ensembl" id="ENSCVAP00000018387.1"/>
    </source>
</evidence>
<dbReference type="GO" id="GO:0008146">
    <property type="term" value="F:sulfotransferase activity"/>
    <property type="evidence" value="ECO:0007669"/>
    <property type="project" value="InterPro"/>
</dbReference>
<evidence type="ECO:0000256" key="1">
    <source>
        <dbReference type="ARBA" id="ARBA00004323"/>
    </source>
</evidence>
<keyword evidence="6 11" id="KW-1133">Transmembrane helix</keyword>
<dbReference type="AlphaFoldDB" id="A0A3Q2DH19"/>
<dbReference type="PANTHER" id="PTHR12137:SF4">
    <property type="entry name" value="CARBOHYDRATE SULFOTRANSFERASE 12"/>
    <property type="match status" value="1"/>
</dbReference>
<dbReference type="Ensembl" id="ENSCVAT00000027314.1">
    <property type="protein sequence ID" value="ENSCVAP00000018387.1"/>
    <property type="gene ID" value="ENSCVAG00000021770.1"/>
</dbReference>
<evidence type="ECO:0000256" key="10">
    <source>
        <dbReference type="ARBA" id="ARBA00023277"/>
    </source>
</evidence>
<reference evidence="12" key="1">
    <citation type="submission" date="2025-08" db="UniProtKB">
        <authorList>
            <consortium name="Ensembl"/>
        </authorList>
    </citation>
    <scope>IDENTIFICATION</scope>
</reference>
<dbReference type="InterPro" id="IPR005331">
    <property type="entry name" value="Sulfotransferase"/>
</dbReference>
<dbReference type="GeneTree" id="ENSGT00940000156614"/>
<protein>
    <recommendedName>
        <fullName evidence="11">Carbohydrate sulfotransferase</fullName>
        <ecNumber evidence="11">2.8.2.-</ecNumber>
    </recommendedName>
</protein>
<comment type="caution">
    <text evidence="11">Lacks conserved residue(s) required for the propagation of feature annotation.</text>
</comment>
<evidence type="ECO:0000256" key="11">
    <source>
        <dbReference type="RuleBase" id="RU364020"/>
    </source>
</evidence>
<dbReference type="InterPro" id="IPR018011">
    <property type="entry name" value="Carb_sulfotrans_8-10"/>
</dbReference>
<dbReference type="Proteomes" id="UP000265020">
    <property type="component" value="Unassembled WGS sequence"/>
</dbReference>
<name>A0A3Q2DH19_CYPVA</name>
<keyword evidence="5 11" id="KW-0735">Signal-anchor</keyword>
<dbReference type="EC" id="2.8.2.-" evidence="11"/>
<dbReference type="Pfam" id="PF03567">
    <property type="entry name" value="Sulfotransfer_2"/>
    <property type="match status" value="1"/>
</dbReference>
<evidence type="ECO:0000256" key="2">
    <source>
        <dbReference type="ARBA" id="ARBA00006339"/>
    </source>
</evidence>
<keyword evidence="7 11" id="KW-0333">Golgi apparatus</keyword>
<keyword evidence="8 11" id="KW-0472">Membrane</keyword>
<dbReference type="STRING" id="28743.ENSCVAP00000018387"/>
<evidence type="ECO:0000313" key="13">
    <source>
        <dbReference type="Proteomes" id="UP000265020"/>
    </source>
</evidence>
<comment type="similarity">
    <text evidence="2 11">Belongs to the sulfotransferase 2 family.</text>
</comment>
<dbReference type="OMA" id="SHEAVHY"/>
<evidence type="ECO:0000256" key="6">
    <source>
        <dbReference type="ARBA" id="ARBA00022989"/>
    </source>
</evidence>
<keyword evidence="13" id="KW-1185">Reference proteome</keyword>
<dbReference type="PANTHER" id="PTHR12137">
    <property type="entry name" value="CARBOHYDRATE SULFOTRANSFERASE"/>
    <property type="match status" value="1"/>
</dbReference>
<feature type="transmembrane region" description="Helical" evidence="11">
    <location>
        <begin position="44"/>
        <end position="69"/>
    </location>
</feature>
<organism evidence="12 13">
    <name type="scientific">Cyprinodon variegatus</name>
    <name type="common">Sheepshead minnow</name>
    <dbReference type="NCBI Taxonomy" id="28743"/>
    <lineage>
        <taxon>Eukaryota</taxon>
        <taxon>Metazoa</taxon>
        <taxon>Chordata</taxon>
        <taxon>Craniata</taxon>
        <taxon>Vertebrata</taxon>
        <taxon>Euteleostomi</taxon>
        <taxon>Actinopterygii</taxon>
        <taxon>Neopterygii</taxon>
        <taxon>Teleostei</taxon>
        <taxon>Neoteleostei</taxon>
        <taxon>Acanthomorphata</taxon>
        <taxon>Ovalentaria</taxon>
        <taxon>Atherinomorphae</taxon>
        <taxon>Cyprinodontiformes</taxon>
        <taxon>Cyprinodontidae</taxon>
        <taxon>Cyprinodon</taxon>
    </lineage>
</organism>
<dbReference type="GO" id="GO:0030166">
    <property type="term" value="P:proteoglycan biosynthetic process"/>
    <property type="evidence" value="ECO:0007669"/>
    <property type="project" value="TreeGrafter"/>
</dbReference>
<evidence type="ECO:0000256" key="7">
    <source>
        <dbReference type="ARBA" id="ARBA00023034"/>
    </source>
</evidence>
<dbReference type="GO" id="GO:0000139">
    <property type="term" value="C:Golgi membrane"/>
    <property type="evidence" value="ECO:0007669"/>
    <property type="project" value="UniProtKB-SubCell"/>
</dbReference>
<sequence>MHIGYKLMRGCKLTFPIFMLFFVVFFLVLHFNNIDLPQQNTGMFNVWVLFRIPLLKVSLTQILLLLKILQLYRQTEIRRKMCELGKETLSGKILTTGKNFGNFIVDDSHKILYCYIPKVACTNWKRIMYVLKKGKPYIDPAAVPPNAVHQTKALKYLSNFSPKHCTESITKIRLMNYTKFLFVRDPFVRLISAFRDKFQPINEPFYKSYGKTMVKLYRNQSHPPKTHKEAVALGLQPTFYNFVQYLLDPRTEKYVPFNEHWRQMHHLCHPCMLEYDFIGHQETLQEDAEELLKMLEVENEIKFPPTKNATTSNLIKEWFKTVPREDRRMLYKLYKWDFKIFGFKRPDEILDS</sequence>
<proteinExistence type="inferred from homology"/>
<feature type="transmembrane region" description="Helical" evidence="11">
    <location>
        <begin position="12"/>
        <end position="32"/>
    </location>
</feature>
<evidence type="ECO:0000256" key="9">
    <source>
        <dbReference type="ARBA" id="ARBA00023180"/>
    </source>
</evidence>
<evidence type="ECO:0000256" key="4">
    <source>
        <dbReference type="ARBA" id="ARBA00022692"/>
    </source>
</evidence>
<evidence type="ECO:0000256" key="5">
    <source>
        <dbReference type="ARBA" id="ARBA00022968"/>
    </source>
</evidence>
<accession>A0A3Q2DH19</accession>
<comment type="subcellular location">
    <subcellularLocation>
        <location evidence="1 11">Golgi apparatus membrane</location>
        <topology evidence="1 11">Single-pass type II membrane protein</topology>
    </subcellularLocation>
</comment>
<reference evidence="12" key="2">
    <citation type="submission" date="2025-09" db="UniProtKB">
        <authorList>
            <consortium name="Ensembl"/>
        </authorList>
    </citation>
    <scope>IDENTIFICATION</scope>
</reference>
<dbReference type="GO" id="GO:0016051">
    <property type="term" value="P:carbohydrate biosynthetic process"/>
    <property type="evidence" value="ECO:0007669"/>
    <property type="project" value="InterPro"/>
</dbReference>
<keyword evidence="3 11" id="KW-0808">Transferase</keyword>